<dbReference type="GO" id="GO:0016301">
    <property type="term" value="F:kinase activity"/>
    <property type="evidence" value="ECO:0007669"/>
    <property type="project" value="UniProtKB-KW"/>
</dbReference>
<dbReference type="PANTHER" id="PTHR43071:SF1">
    <property type="entry name" value="2-AMINO-4-HYDROXY-6-HYDROXYMETHYLDIHYDROPTERIDINE PYROPHOSPHOKINASE"/>
    <property type="match status" value="1"/>
</dbReference>
<dbReference type="GO" id="GO:0005524">
    <property type="term" value="F:ATP binding"/>
    <property type="evidence" value="ECO:0007669"/>
    <property type="project" value="UniProtKB-KW"/>
</dbReference>
<dbReference type="GO" id="GO:0046654">
    <property type="term" value="P:tetrahydrofolate biosynthetic process"/>
    <property type="evidence" value="ECO:0007669"/>
    <property type="project" value="UniProtKB-UniPathway"/>
</dbReference>
<comment type="similarity">
    <text evidence="2">Belongs to the HPPK family.</text>
</comment>
<evidence type="ECO:0000313" key="14">
    <source>
        <dbReference type="EMBL" id="BAV94912.1"/>
    </source>
</evidence>
<keyword evidence="5" id="KW-0808">Transferase</keyword>
<protein>
    <recommendedName>
        <fullName evidence="4">2-amino-4-hydroxy-6-hydroxymethyldihydropteridine pyrophosphokinase</fullName>
        <ecNumber evidence="3">2.7.6.3</ecNumber>
    </recommendedName>
    <alternativeName>
        <fullName evidence="11">6-hydroxymethyl-7,8-dihydropterin pyrophosphokinase</fullName>
    </alternativeName>
    <alternativeName>
        <fullName evidence="12">7,8-dihydro-6-hydroxymethylpterin-pyrophosphokinase</fullName>
    </alternativeName>
</protein>
<evidence type="ECO:0000313" key="15">
    <source>
        <dbReference type="Proteomes" id="UP000243197"/>
    </source>
</evidence>
<keyword evidence="7 14" id="KW-0418">Kinase</keyword>
<dbReference type="AlphaFoldDB" id="A0A1J1EBM7"/>
<accession>A0A1J1EBM7</accession>
<name>A0A1J1EBM7_9FLAO</name>
<keyword evidence="6" id="KW-0547">Nucleotide-binding</keyword>
<dbReference type="KEGG" id="ise:JBKA6_0899"/>
<dbReference type="EC" id="2.7.6.3" evidence="3"/>
<dbReference type="InterPro" id="IPR035907">
    <property type="entry name" value="Hppk_sf"/>
</dbReference>
<dbReference type="PANTHER" id="PTHR43071">
    <property type="entry name" value="2-AMINO-4-HYDROXY-6-HYDROXYMETHYLDIHYDROPTERIDINE PYROPHOSPHOKINASE"/>
    <property type="match status" value="1"/>
</dbReference>
<gene>
    <name evidence="14" type="ORF">JBKA6_0899</name>
</gene>
<evidence type="ECO:0000256" key="12">
    <source>
        <dbReference type="ARBA" id="ARBA00033413"/>
    </source>
</evidence>
<evidence type="ECO:0000256" key="2">
    <source>
        <dbReference type="ARBA" id="ARBA00005810"/>
    </source>
</evidence>
<evidence type="ECO:0000259" key="13">
    <source>
        <dbReference type="Pfam" id="PF01288"/>
    </source>
</evidence>
<evidence type="ECO:0000256" key="9">
    <source>
        <dbReference type="ARBA" id="ARBA00022909"/>
    </source>
</evidence>
<dbReference type="Proteomes" id="UP000243197">
    <property type="component" value="Chromosome"/>
</dbReference>
<proteinExistence type="inferred from homology"/>
<evidence type="ECO:0000256" key="10">
    <source>
        <dbReference type="ARBA" id="ARBA00029409"/>
    </source>
</evidence>
<comment type="pathway">
    <text evidence="1">Cofactor biosynthesis; tetrahydrofolate biosynthesis; 2-amino-4-hydroxy-6-hydroxymethyl-7,8-dihydropteridine diphosphate from 7,8-dihydroneopterin triphosphate: step 4/4.</text>
</comment>
<evidence type="ECO:0000256" key="4">
    <source>
        <dbReference type="ARBA" id="ARBA00016218"/>
    </source>
</evidence>
<dbReference type="UniPathway" id="UPA00077">
    <property type="reaction ID" value="UER00155"/>
</dbReference>
<evidence type="ECO:0000256" key="7">
    <source>
        <dbReference type="ARBA" id="ARBA00022777"/>
    </source>
</evidence>
<reference evidence="14 15" key="1">
    <citation type="submission" date="2014-03" db="EMBL/GenBank/DDBJ databases">
        <title>complete genome sequence of Flavobacteriaceae bacterium JBKA-6.</title>
        <authorList>
            <person name="Takano T."/>
            <person name="Nakamura Y."/>
            <person name="Takuma S."/>
            <person name="Yasuike M."/>
            <person name="Matsuyama T."/>
            <person name="Sakai T."/>
            <person name="Fujiwara A."/>
            <person name="Kimoto K."/>
            <person name="Fukuda Y."/>
            <person name="Kondo H."/>
            <person name="Hirono I."/>
            <person name="Nakayasu C."/>
        </authorList>
    </citation>
    <scope>NUCLEOTIDE SEQUENCE [LARGE SCALE GENOMIC DNA]</scope>
    <source>
        <strain evidence="14 15">JBKA-6</strain>
    </source>
</reference>
<sequence>MRKYYLTLGSNMGDSLCLIKKALRRIEQHIGLISKCSHLYSTQAWGFESENNFLNIAVELNTDFEADKVLSYILDIEKQLGRIRDKRSKGYNSRTIDIDILLSEGLVIDSLNLQIPHPLMCERMFVLVPLIDIAPNCIHPVNNRSICELYNMCKDKNAVRKIGDSSSVIKISSGLIAN</sequence>
<evidence type="ECO:0000256" key="6">
    <source>
        <dbReference type="ARBA" id="ARBA00022741"/>
    </source>
</evidence>
<comment type="function">
    <text evidence="10">Catalyzes the transfer of pyrophosphate from adenosine triphosphate (ATP) to 6-hydroxymethyl-7,8-dihydropterin, an enzymatic step in folate biosynthesis pathway.</text>
</comment>
<evidence type="ECO:0000256" key="8">
    <source>
        <dbReference type="ARBA" id="ARBA00022840"/>
    </source>
</evidence>
<keyword evidence="15" id="KW-1185">Reference proteome</keyword>
<dbReference type="EMBL" id="AP014564">
    <property type="protein sequence ID" value="BAV94912.1"/>
    <property type="molecule type" value="Genomic_DNA"/>
</dbReference>
<keyword evidence="8" id="KW-0067">ATP-binding</keyword>
<dbReference type="InterPro" id="IPR000550">
    <property type="entry name" value="Hppk"/>
</dbReference>
<dbReference type="RefSeq" id="WP_096686266.1">
    <property type="nucleotide sequence ID" value="NZ_AP014564.1"/>
</dbReference>
<dbReference type="SUPFAM" id="SSF55083">
    <property type="entry name" value="6-hydroxymethyl-7,8-dihydropterin pyrophosphokinase, HPPK"/>
    <property type="match status" value="1"/>
</dbReference>
<dbReference type="Pfam" id="PF01288">
    <property type="entry name" value="HPPK"/>
    <property type="match status" value="1"/>
</dbReference>
<dbReference type="CDD" id="cd00483">
    <property type="entry name" value="HPPK"/>
    <property type="match status" value="1"/>
</dbReference>
<evidence type="ECO:0000256" key="5">
    <source>
        <dbReference type="ARBA" id="ARBA00022679"/>
    </source>
</evidence>
<dbReference type="Gene3D" id="3.30.70.560">
    <property type="entry name" value="7,8-Dihydro-6-hydroxymethylpterin-pyrophosphokinase HPPK"/>
    <property type="match status" value="1"/>
</dbReference>
<evidence type="ECO:0000256" key="3">
    <source>
        <dbReference type="ARBA" id="ARBA00013253"/>
    </source>
</evidence>
<dbReference type="GO" id="GO:0046656">
    <property type="term" value="P:folic acid biosynthetic process"/>
    <property type="evidence" value="ECO:0007669"/>
    <property type="project" value="UniProtKB-KW"/>
</dbReference>
<evidence type="ECO:0000256" key="11">
    <source>
        <dbReference type="ARBA" id="ARBA00029766"/>
    </source>
</evidence>
<keyword evidence="9" id="KW-0289">Folate biosynthesis</keyword>
<dbReference type="GO" id="GO:0003848">
    <property type="term" value="F:2-amino-4-hydroxy-6-hydroxymethyldihydropteridine diphosphokinase activity"/>
    <property type="evidence" value="ECO:0007669"/>
    <property type="project" value="UniProtKB-EC"/>
</dbReference>
<feature type="domain" description="7,8-dihydro-6-hydroxymethylpterin-pyrophosphokinase" evidence="13">
    <location>
        <begin position="5"/>
        <end position="135"/>
    </location>
</feature>
<evidence type="ECO:0000256" key="1">
    <source>
        <dbReference type="ARBA" id="ARBA00005051"/>
    </source>
</evidence>
<dbReference type="NCBIfam" id="TIGR01498">
    <property type="entry name" value="folK"/>
    <property type="match status" value="1"/>
</dbReference>
<organism evidence="14 15">
    <name type="scientific">Ichthyobacterium seriolicida</name>
    <dbReference type="NCBI Taxonomy" id="242600"/>
    <lineage>
        <taxon>Bacteria</taxon>
        <taxon>Pseudomonadati</taxon>
        <taxon>Bacteroidota</taxon>
        <taxon>Flavobacteriia</taxon>
        <taxon>Flavobacteriales</taxon>
        <taxon>Ichthyobacteriaceae</taxon>
        <taxon>Ichthyobacterium</taxon>
    </lineage>
</organism>